<dbReference type="InterPro" id="IPR037217">
    <property type="entry name" value="Trp/Indoleamine_2_3_dOase-like"/>
</dbReference>
<protein>
    <recommendedName>
        <fullName evidence="6">Indoleamine 2,3-dioxygenase</fullName>
    </recommendedName>
</protein>
<evidence type="ECO:0000256" key="3">
    <source>
        <dbReference type="ARBA" id="ARBA00023004"/>
    </source>
</evidence>
<feature type="non-terminal residue" evidence="4">
    <location>
        <position position="72"/>
    </location>
</feature>
<dbReference type="EMBL" id="CAJHNH020000399">
    <property type="protein sequence ID" value="CAG5117389.1"/>
    <property type="molecule type" value="Genomic_DNA"/>
</dbReference>
<dbReference type="GO" id="GO:0033754">
    <property type="term" value="F:indoleamine 2,3-dioxygenase activity"/>
    <property type="evidence" value="ECO:0007669"/>
    <property type="project" value="TreeGrafter"/>
</dbReference>
<evidence type="ECO:0000256" key="1">
    <source>
        <dbReference type="ARBA" id="ARBA00007119"/>
    </source>
</evidence>
<dbReference type="GO" id="GO:0020037">
    <property type="term" value="F:heme binding"/>
    <property type="evidence" value="ECO:0007669"/>
    <property type="project" value="InterPro"/>
</dbReference>
<gene>
    <name evidence="4" type="ORF">CUNI_LOCUS2947</name>
</gene>
<keyword evidence="5" id="KW-1185">Reference proteome</keyword>
<evidence type="ECO:0000313" key="5">
    <source>
        <dbReference type="Proteomes" id="UP000678393"/>
    </source>
</evidence>
<dbReference type="Proteomes" id="UP000678393">
    <property type="component" value="Unassembled WGS sequence"/>
</dbReference>
<dbReference type="GO" id="GO:0005737">
    <property type="term" value="C:cytoplasm"/>
    <property type="evidence" value="ECO:0007669"/>
    <property type="project" value="TreeGrafter"/>
</dbReference>
<evidence type="ECO:0008006" key="6">
    <source>
        <dbReference type="Google" id="ProtNLM"/>
    </source>
</evidence>
<sequence length="72" mass="8235">KLLPAYFDPWNDLATSLPILFKEKTFRQAVDRLPLLDHNKLTGHHQLRLAHLQLALITCGYVWQNGEAGVVK</sequence>
<dbReference type="SUPFAM" id="SSF140959">
    <property type="entry name" value="Indolic compounds 2,3-dioxygenase-like"/>
    <property type="match status" value="1"/>
</dbReference>
<dbReference type="GO" id="GO:0034354">
    <property type="term" value="P:'de novo' NAD+ biosynthetic process from L-tryptophan"/>
    <property type="evidence" value="ECO:0007669"/>
    <property type="project" value="TreeGrafter"/>
</dbReference>
<dbReference type="GO" id="GO:0019441">
    <property type="term" value="P:L-tryptophan catabolic process to kynurenine"/>
    <property type="evidence" value="ECO:0007669"/>
    <property type="project" value="InterPro"/>
</dbReference>
<dbReference type="PANTHER" id="PTHR28657:SF5">
    <property type="entry name" value="INDOLEAMINE 2,3-DIOXYGENASE"/>
    <property type="match status" value="1"/>
</dbReference>
<comment type="similarity">
    <text evidence="1">Belongs to the indoleamine 2,3-dioxygenase family.</text>
</comment>
<dbReference type="OrthoDB" id="10262710at2759"/>
<proteinExistence type="inferred from homology"/>
<reference evidence="4" key="1">
    <citation type="submission" date="2021-04" db="EMBL/GenBank/DDBJ databases">
        <authorList>
            <consortium name="Molecular Ecology Group"/>
        </authorList>
    </citation>
    <scope>NUCLEOTIDE SEQUENCE</scope>
</reference>
<dbReference type="GO" id="GO:0046872">
    <property type="term" value="F:metal ion binding"/>
    <property type="evidence" value="ECO:0007669"/>
    <property type="project" value="UniProtKB-KW"/>
</dbReference>
<evidence type="ECO:0000256" key="2">
    <source>
        <dbReference type="ARBA" id="ARBA00022723"/>
    </source>
</evidence>
<dbReference type="AlphaFoldDB" id="A0A8S3YK54"/>
<keyword evidence="3" id="KW-0408">Iron</keyword>
<dbReference type="Pfam" id="PF01231">
    <property type="entry name" value="IDO"/>
    <property type="match status" value="1"/>
</dbReference>
<evidence type="ECO:0000313" key="4">
    <source>
        <dbReference type="EMBL" id="CAG5117389.1"/>
    </source>
</evidence>
<dbReference type="InterPro" id="IPR000898">
    <property type="entry name" value="Indolamine_dOase"/>
</dbReference>
<dbReference type="PANTHER" id="PTHR28657">
    <property type="entry name" value="INDOLEAMINE 2,3-DIOXYGENASE"/>
    <property type="match status" value="1"/>
</dbReference>
<organism evidence="4 5">
    <name type="scientific">Candidula unifasciata</name>
    <dbReference type="NCBI Taxonomy" id="100452"/>
    <lineage>
        <taxon>Eukaryota</taxon>
        <taxon>Metazoa</taxon>
        <taxon>Spiralia</taxon>
        <taxon>Lophotrochozoa</taxon>
        <taxon>Mollusca</taxon>
        <taxon>Gastropoda</taxon>
        <taxon>Heterobranchia</taxon>
        <taxon>Euthyneura</taxon>
        <taxon>Panpulmonata</taxon>
        <taxon>Eupulmonata</taxon>
        <taxon>Stylommatophora</taxon>
        <taxon>Helicina</taxon>
        <taxon>Helicoidea</taxon>
        <taxon>Geomitridae</taxon>
        <taxon>Candidula</taxon>
    </lineage>
</organism>
<accession>A0A8S3YK54</accession>
<keyword evidence="2" id="KW-0479">Metal-binding</keyword>
<comment type="caution">
    <text evidence="4">The sequence shown here is derived from an EMBL/GenBank/DDBJ whole genome shotgun (WGS) entry which is preliminary data.</text>
</comment>
<name>A0A8S3YK54_9EUPU</name>
<dbReference type="GO" id="GO:0004833">
    <property type="term" value="F:L-tryptophan 2,3-dioxygenase activity"/>
    <property type="evidence" value="ECO:0007669"/>
    <property type="project" value="TreeGrafter"/>
</dbReference>
<feature type="non-terminal residue" evidence="4">
    <location>
        <position position="1"/>
    </location>
</feature>